<evidence type="ECO:0000313" key="6">
    <source>
        <dbReference type="EMBL" id="MBA0124146.1"/>
    </source>
</evidence>
<dbReference type="InterPro" id="IPR026591">
    <property type="entry name" value="Sirtuin_cat_small_dom_sf"/>
</dbReference>
<feature type="domain" description="Deacetylase sirtuin-type" evidence="5">
    <location>
        <begin position="1"/>
        <end position="254"/>
    </location>
</feature>
<reference evidence="6 7" key="1">
    <citation type="submission" date="2020-07" db="EMBL/GenBank/DDBJ databases">
        <title>Genome of Haloechinothrix sp.</title>
        <authorList>
            <person name="Tang S.-K."/>
            <person name="Yang L."/>
            <person name="Zhu W.-Y."/>
        </authorList>
    </citation>
    <scope>NUCLEOTIDE SEQUENCE [LARGE SCALE GENOMIC DNA]</scope>
    <source>
        <strain evidence="6 7">YIM 98757</strain>
    </source>
</reference>
<evidence type="ECO:0000256" key="4">
    <source>
        <dbReference type="PROSITE-ProRule" id="PRU00236"/>
    </source>
</evidence>
<dbReference type="Gene3D" id="3.30.1600.10">
    <property type="entry name" value="SIR2/SIRT2 'Small Domain"/>
    <property type="match status" value="1"/>
</dbReference>
<keyword evidence="7" id="KW-1185">Reference proteome</keyword>
<dbReference type="Pfam" id="PF02146">
    <property type="entry name" value="SIR2"/>
    <property type="match status" value="1"/>
</dbReference>
<feature type="binding site" evidence="4">
    <location>
        <position position="133"/>
    </location>
    <ligand>
        <name>Zn(2+)</name>
        <dbReference type="ChEBI" id="CHEBI:29105"/>
    </ligand>
</feature>
<dbReference type="InterPro" id="IPR003000">
    <property type="entry name" value="Sirtuin"/>
</dbReference>
<comment type="caution">
    <text evidence="6">The sequence shown here is derived from an EMBL/GenBank/DDBJ whole genome shotgun (WGS) entry which is preliminary data.</text>
</comment>
<evidence type="ECO:0000256" key="1">
    <source>
        <dbReference type="ARBA" id="ARBA00012928"/>
    </source>
</evidence>
<dbReference type="PANTHER" id="PTHR11085:SF4">
    <property type="entry name" value="NAD-DEPENDENT PROTEIN DEACYLASE"/>
    <property type="match status" value="1"/>
</dbReference>
<evidence type="ECO:0000259" key="5">
    <source>
        <dbReference type="PROSITE" id="PS50305"/>
    </source>
</evidence>
<dbReference type="InterPro" id="IPR029035">
    <property type="entry name" value="DHS-like_NAD/FAD-binding_dom"/>
</dbReference>
<dbReference type="GO" id="GO:0017136">
    <property type="term" value="F:histone deacetylase activity, NAD-dependent"/>
    <property type="evidence" value="ECO:0007669"/>
    <property type="project" value="TreeGrafter"/>
</dbReference>
<feature type="binding site" evidence="4">
    <location>
        <position position="158"/>
    </location>
    <ligand>
        <name>Zn(2+)</name>
        <dbReference type="ChEBI" id="CHEBI:29105"/>
    </ligand>
</feature>
<dbReference type="PANTHER" id="PTHR11085">
    <property type="entry name" value="NAD-DEPENDENT PROTEIN DEACYLASE SIRTUIN-5, MITOCHONDRIAL-RELATED"/>
    <property type="match status" value="1"/>
</dbReference>
<dbReference type="RefSeq" id="WP_180891044.1">
    <property type="nucleotide sequence ID" value="NZ_JACCKD010000001.1"/>
</dbReference>
<dbReference type="InterPro" id="IPR026590">
    <property type="entry name" value="Ssirtuin_cat_dom"/>
</dbReference>
<evidence type="ECO:0000256" key="2">
    <source>
        <dbReference type="ARBA" id="ARBA00022679"/>
    </source>
</evidence>
<sequence>MASPESLRRARELVDSADRVVALTGAGISTESGIPDFRGPNGLWSTDPGTQRLSNLRAYVDSAEVRERSWRARLHHPAWDARPNAAHRAIVDLERAGTLAAVLTQNVDGLHQEAGSAAELVVELHGTMFVTVCLSCSDRRDMRAVLDRVVAGEADPGCEECGGILKSATISFGQSLDPGVLHRARVEARSCDVMLAVGSSLTVQPAAGLVSTAAHAGAAVLVCNAAETPYDGLADVVLRGALSEVVPAVVGSRR</sequence>
<organism evidence="6 7">
    <name type="scientific">Haloechinothrix aidingensis</name>
    <dbReference type="NCBI Taxonomy" id="2752311"/>
    <lineage>
        <taxon>Bacteria</taxon>
        <taxon>Bacillati</taxon>
        <taxon>Actinomycetota</taxon>
        <taxon>Actinomycetes</taxon>
        <taxon>Pseudonocardiales</taxon>
        <taxon>Pseudonocardiaceae</taxon>
        <taxon>Haloechinothrix</taxon>
    </lineage>
</organism>
<keyword evidence="3" id="KW-0520">NAD</keyword>
<dbReference type="InterPro" id="IPR050134">
    <property type="entry name" value="NAD-dep_sirtuin_deacylases"/>
</dbReference>
<protein>
    <recommendedName>
        <fullName evidence="1">protein acetyllysine N-acetyltransferase</fullName>
        <ecNumber evidence="1">2.3.1.286</ecNumber>
    </recommendedName>
</protein>
<dbReference type="AlphaFoldDB" id="A0A837ZU80"/>
<feature type="binding site" evidence="4">
    <location>
        <position position="161"/>
    </location>
    <ligand>
        <name>Zn(2+)</name>
        <dbReference type="ChEBI" id="CHEBI:29105"/>
    </ligand>
</feature>
<dbReference type="CDD" id="cd01407">
    <property type="entry name" value="SIR2-fam"/>
    <property type="match status" value="1"/>
</dbReference>
<keyword evidence="2" id="KW-0808">Transferase</keyword>
<keyword evidence="4" id="KW-0479">Metal-binding</keyword>
<dbReference type="Proteomes" id="UP000582974">
    <property type="component" value="Unassembled WGS sequence"/>
</dbReference>
<feature type="binding site" evidence="4">
    <location>
        <position position="136"/>
    </location>
    <ligand>
        <name>Zn(2+)</name>
        <dbReference type="ChEBI" id="CHEBI:29105"/>
    </ligand>
</feature>
<evidence type="ECO:0000313" key="7">
    <source>
        <dbReference type="Proteomes" id="UP000582974"/>
    </source>
</evidence>
<dbReference type="EC" id="2.3.1.286" evidence="1"/>
<keyword evidence="4" id="KW-0862">Zinc</keyword>
<dbReference type="PROSITE" id="PS50305">
    <property type="entry name" value="SIRTUIN"/>
    <property type="match status" value="1"/>
</dbReference>
<dbReference type="GO" id="GO:0046872">
    <property type="term" value="F:metal ion binding"/>
    <property type="evidence" value="ECO:0007669"/>
    <property type="project" value="UniProtKB-KW"/>
</dbReference>
<dbReference type="SUPFAM" id="SSF52467">
    <property type="entry name" value="DHS-like NAD/FAD-binding domain"/>
    <property type="match status" value="1"/>
</dbReference>
<dbReference type="Gene3D" id="3.40.50.1220">
    <property type="entry name" value="TPP-binding domain"/>
    <property type="match status" value="1"/>
</dbReference>
<evidence type="ECO:0000256" key="3">
    <source>
        <dbReference type="ARBA" id="ARBA00023027"/>
    </source>
</evidence>
<proteinExistence type="predicted"/>
<gene>
    <name evidence="6" type="ORF">H0B56_01155</name>
</gene>
<accession>A0A837ZU80</accession>
<dbReference type="EMBL" id="JACCKD010000001">
    <property type="protein sequence ID" value="MBA0124146.1"/>
    <property type="molecule type" value="Genomic_DNA"/>
</dbReference>
<feature type="active site" description="Proton acceptor" evidence="4">
    <location>
        <position position="125"/>
    </location>
</feature>
<name>A0A837ZU80_9PSEU</name>
<dbReference type="GO" id="GO:0070403">
    <property type="term" value="F:NAD+ binding"/>
    <property type="evidence" value="ECO:0007669"/>
    <property type="project" value="InterPro"/>
</dbReference>